<dbReference type="Proteomes" id="UP001465668">
    <property type="component" value="Unassembled WGS sequence"/>
</dbReference>
<keyword evidence="1" id="KW-0539">Nucleus</keyword>
<reference evidence="2 3" key="1">
    <citation type="submission" date="2024-02" db="EMBL/GenBank/DDBJ databases">
        <title>First draft genome assembly of two strains of Seiridium cardinale.</title>
        <authorList>
            <person name="Emiliani G."/>
            <person name="Scali E."/>
        </authorList>
    </citation>
    <scope>NUCLEOTIDE SEQUENCE [LARGE SCALE GENOMIC DNA]</scope>
    <source>
        <strain evidence="2 3">BM-138-000479</strain>
    </source>
</reference>
<gene>
    <name evidence="2" type="ORF">SCAR479_09984</name>
</gene>
<comment type="caution">
    <text evidence="2">The sequence shown here is derived from an EMBL/GenBank/DDBJ whole genome shotgun (WGS) entry which is preliminary data.</text>
</comment>
<organism evidence="2 3">
    <name type="scientific">Seiridium cardinale</name>
    <dbReference type="NCBI Taxonomy" id="138064"/>
    <lineage>
        <taxon>Eukaryota</taxon>
        <taxon>Fungi</taxon>
        <taxon>Dikarya</taxon>
        <taxon>Ascomycota</taxon>
        <taxon>Pezizomycotina</taxon>
        <taxon>Sordariomycetes</taxon>
        <taxon>Xylariomycetidae</taxon>
        <taxon>Amphisphaeriales</taxon>
        <taxon>Sporocadaceae</taxon>
        <taxon>Seiridium</taxon>
    </lineage>
</organism>
<evidence type="ECO:0000256" key="1">
    <source>
        <dbReference type="ARBA" id="ARBA00023242"/>
    </source>
</evidence>
<sequence length="399" mass="44641">MPQYKFVTVEGGDGQPSRLTKSIRSHAIRAGLQKATYPSRAKATAQKKVRGELVFHPELHGTRSTSGERAKPDIVPDESTVTEYRHTNPGSVSRSFAEVGMVVPRTFCRISKLMVPPPQCSTRLQPKRIEAVFAGSVDPFNSLPITTNSEVDYLVRYFLIKFDLTVATVDRRRSWFPYALQSAPMMHSTLAMTAALWRAEYAGLEHSIQLEGIRQKGKAMQEIRARLAHADSVSSDGEMAFLMSTMSTLVLVEICDSDFEAAETHLRGVRTLFSSRGGRDRFKDEFVLFKSINLADIQVATALGHPPIFPLLHIDETDLPATIINEARHPPLDQSVTNDISYTTVRIFTQLRQLLLARQSSMVSLEGLRMLFNVVDDAILQHLYRDCIPGSDPTRRSTH</sequence>
<protein>
    <submittedName>
        <fullName evidence="2">Uncharacterized protein</fullName>
    </submittedName>
</protein>
<evidence type="ECO:0000313" key="2">
    <source>
        <dbReference type="EMBL" id="KAK9773255.1"/>
    </source>
</evidence>
<accession>A0ABR2XHX6</accession>
<keyword evidence="3" id="KW-1185">Reference proteome</keyword>
<dbReference type="Pfam" id="PF11951">
    <property type="entry name" value="Fungal_trans_2"/>
    <property type="match status" value="1"/>
</dbReference>
<evidence type="ECO:0000313" key="3">
    <source>
        <dbReference type="Proteomes" id="UP001465668"/>
    </source>
</evidence>
<dbReference type="EMBL" id="JARVKM010000052">
    <property type="protein sequence ID" value="KAK9773255.1"/>
    <property type="molecule type" value="Genomic_DNA"/>
</dbReference>
<dbReference type="PANTHER" id="PTHR37540">
    <property type="entry name" value="TRANSCRIPTION FACTOR (ACR-2), PUTATIVE-RELATED-RELATED"/>
    <property type="match status" value="1"/>
</dbReference>
<dbReference type="InterPro" id="IPR021858">
    <property type="entry name" value="Fun_TF"/>
</dbReference>
<dbReference type="PANTHER" id="PTHR37540:SF5">
    <property type="entry name" value="TRANSCRIPTION FACTOR DOMAIN-CONTAINING PROTEIN"/>
    <property type="match status" value="1"/>
</dbReference>
<name>A0ABR2XHX6_9PEZI</name>
<proteinExistence type="predicted"/>